<protein>
    <submittedName>
        <fullName evidence="1">Uncharacterized protein</fullName>
    </submittedName>
</protein>
<organism evidence="1 2">
    <name type="scientific">Candidatus Uhrbacteria bacterium CG_4_9_14_3_um_filter_41_35</name>
    <dbReference type="NCBI Taxonomy" id="1975034"/>
    <lineage>
        <taxon>Bacteria</taxon>
        <taxon>Candidatus Uhriibacteriota</taxon>
    </lineage>
</organism>
<evidence type="ECO:0000313" key="1">
    <source>
        <dbReference type="EMBL" id="PJA47068.1"/>
    </source>
</evidence>
<dbReference type="Proteomes" id="UP000231263">
    <property type="component" value="Unassembled WGS sequence"/>
</dbReference>
<gene>
    <name evidence="1" type="ORF">CO173_00185</name>
</gene>
<accession>A0A2M7XGR8</accession>
<sequence>MIHERDGKDATFLNGLNATVTRIHLAGQPRLWLIKIILVKCPNLVELQLIPSQIRELKGESLKLLQQRKIKITAGHFKPQSSGHQAAPTSSYLKEQRFMMELSERQNALFKELLALNFEHALMAQRYFCLDGKSRESLVAICSAYSISTISNISAKIRALLYYLDRSFKCSKTSVRIARTLEQRVAKARDQKRKKQDMLNNLVYPKYSPKSLRPRCRFIIDSFNNGSIERLQTLYPLGYEVLKNRYHPNNEVGNRFTSMAVVAKTMGYSRQGIGLIERKACAILKAELT</sequence>
<proteinExistence type="predicted"/>
<evidence type="ECO:0000313" key="2">
    <source>
        <dbReference type="Proteomes" id="UP000231263"/>
    </source>
</evidence>
<comment type="caution">
    <text evidence="1">The sequence shown here is derived from an EMBL/GenBank/DDBJ whole genome shotgun (WGS) entry which is preliminary data.</text>
</comment>
<name>A0A2M7XGR8_9BACT</name>
<dbReference type="EMBL" id="PFWT01000002">
    <property type="protein sequence ID" value="PJA47068.1"/>
    <property type="molecule type" value="Genomic_DNA"/>
</dbReference>
<dbReference type="AlphaFoldDB" id="A0A2M7XGR8"/>
<reference evidence="2" key="1">
    <citation type="submission" date="2017-09" db="EMBL/GenBank/DDBJ databases">
        <title>Depth-based differentiation of microbial function through sediment-hosted aquifers and enrichment of novel symbionts in the deep terrestrial subsurface.</title>
        <authorList>
            <person name="Probst A.J."/>
            <person name="Ladd B."/>
            <person name="Jarett J.K."/>
            <person name="Geller-Mcgrath D.E."/>
            <person name="Sieber C.M.K."/>
            <person name="Emerson J.B."/>
            <person name="Anantharaman K."/>
            <person name="Thomas B.C."/>
            <person name="Malmstrom R."/>
            <person name="Stieglmeier M."/>
            <person name="Klingl A."/>
            <person name="Woyke T."/>
            <person name="Ryan C.M."/>
            <person name="Banfield J.F."/>
        </authorList>
    </citation>
    <scope>NUCLEOTIDE SEQUENCE [LARGE SCALE GENOMIC DNA]</scope>
</reference>